<evidence type="ECO:0000259" key="3">
    <source>
        <dbReference type="SMART" id="SM00822"/>
    </source>
</evidence>
<evidence type="ECO:0000313" key="4">
    <source>
        <dbReference type="EMBL" id="ACL11812.1"/>
    </source>
</evidence>
<dbReference type="InterPro" id="IPR036291">
    <property type="entry name" value="NAD(P)-bd_dom_sf"/>
</dbReference>
<reference evidence="4" key="1">
    <citation type="journal article" date="2009" name="Biochem. J.">
        <title>Characterization of the phenylurea hydrolases A and B: founding members of a novel amidohydrolase subgroup.</title>
        <authorList>
            <person name="Khurana J.L."/>
            <person name="Jackson C.J."/>
            <person name="Scott C."/>
            <person name="Pandey G."/>
            <person name="Horne I."/>
            <person name="Russell R.J."/>
            <person name="Herlt A."/>
            <person name="Easton C.J."/>
            <person name="Oakeshott J.G."/>
        </authorList>
    </citation>
    <scope>NUCLEOTIDE SEQUENCE</scope>
    <source>
        <strain evidence="4">JK1</strain>
    </source>
</reference>
<organism evidence="4">
    <name type="scientific">Mycolicibacterium brisbanense</name>
    <dbReference type="NCBI Taxonomy" id="146020"/>
    <lineage>
        <taxon>Bacteria</taxon>
        <taxon>Bacillati</taxon>
        <taxon>Actinomycetota</taxon>
        <taxon>Actinomycetes</taxon>
        <taxon>Mycobacteriales</taxon>
        <taxon>Mycobacteriaceae</taxon>
        <taxon>Mycolicibacterium</taxon>
    </lineage>
</organism>
<sequence length="267" mass="27430">MELTSKTVVVTGGTSGIGLSTTESLLSHGATVAICGIDDTETQHAVANFADAYGKDRISGCAVDVTDEYALALFIDHCADRLGGIDALVTAAGVQSYGTAADTDVDVWNRTLAVNLTGSFLAVKHAIPHLRHRGHASIVLVSSVQAFGTQQGVASYAVSKAGLNALARSIAVDEAANGLRANAVCPASVDTPMLRASARRFSDGTSEEEGALVDAWGRMHPLGRVAQPSEIGEVIAFLCSERASFLTGAAVPVDGGLTASLPVALPR</sequence>
<keyword evidence="2" id="KW-0560">Oxidoreductase</keyword>
<protein>
    <submittedName>
        <fullName evidence="4">Putative short chain dehydrogenase/reductase</fullName>
    </submittedName>
</protein>
<dbReference type="AlphaFoldDB" id="B8R4I2"/>
<evidence type="ECO:0000256" key="1">
    <source>
        <dbReference type="ARBA" id="ARBA00006484"/>
    </source>
</evidence>
<dbReference type="InterPro" id="IPR051122">
    <property type="entry name" value="SDR_DHRS6-like"/>
</dbReference>
<dbReference type="FunFam" id="3.40.50.720:FF:000084">
    <property type="entry name" value="Short-chain dehydrogenase reductase"/>
    <property type="match status" value="1"/>
</dbReference>
<dbReference type="PRINTS" id="PR00080">
    <property type="entry name" value="SDRFAMILY"/>
</dbReference>
<accession>B8R4I2</accession>
<dbReference type="PANTHER" id="PTHR43477">
    <property type="entry name" value="DIHYDROANTICAPSIN 7-DEHYDROGENASE"/>
    <property type="match status" value="1"/>
</dbReference>
<dbReference type="InterPro" id="IPR020904">
    <property type="entry name" value="Sc_DH/Rdtase_CS"/>
</dbReference>
<dbReference type="SMART" id="SM00822">
    <property type="entry name" value="PKS_KR"/>
    <property type="match status" value="1"/>
</dbReference>
<dbReference type="SUPFAM" id="SSF51735">
    <property type="entry name" value="NAD(P)-binding Rossmann-fold domains"/>
    <property type="match status" value="1"/>
</dbReference>
<name>B8R4I2_9MYCO</name>
<dbReference type="InterPro" id="IPR057326">
    <property type="entry name" value="KR_dom"/>
</dbReference>
<dbReference type="Pfam" id="PF13561">
    <property type="entry name" value="adh_short_C2"/>
    <property type="match status" value="1"/>
</dbReference>
<dbReference type="PROSITE" id="PS00061">
    <property type="entry name" value="ADH_SHORT"/>
    <property type="match status" value="1"/>
</dbReference>
<dbReference type="EMBL" id="EU851876">
    <property type="protein sequence ID" value="ACL11812.1"/>
    <property type="molecule type" value="Genomic_DNA"/>
</dbReference>
<proteinExistence type="inferred from homology"/>
<dbReference type="PANTHER" id="PTHR43477:SF1">
    <property type="entry name" value="DIHYDROANTICAPSIN 7-DEHYDROGENASE"/>
    <property type="match status" value="1"/>
</dbReference>
<dbReference type="CDD" id="cd05233">
    <property type="entry name" value="SDR_c"/>
    <property type="match status" value="1"/>
</dbReference>
<comment type="similarity">
    <text evidence="1">Belongs to the short-chain dehydrogenases/reductases (SDR) family.</text>
</comment>
<dbReference type="PRINTS" id="PR00081">
    <property type="entry name" value="GDHRDH"/>
</dbReference>
<dbReference type="Gene3D" id="3.40.50.720">
    <property type="entry name" value="NAD(P)-binding Rossmann-like Domain"/>
    <property type="match status" value="1"/>
</dbReference>
<dbReference type="InterPro" id="IPR002347">
    <property type="entry name" value="SDR_fam"/>
</dbReference>
<dbReference type="GO" id="GO:0016491">
    <property type="term" value="F:oxidoreductase activity"/>
    <property type="evidence" value="ECO:0007669"/>
    <property type="project" value="UniProtKB-KW"/>
</dbReference>
<feature type="domain" description="Ketoreductase" evidence="3">
    <location>
        <begin position="6"/>
        <end position="190"/>
    </location>
</feature>
<evidence type="ECO:0000256" key="2">
    <source>
        <dbReference type="ARBA" id="ARBA00023002"/>
    </source>
</evidence>